<dbReference type="RefSeq" id="WP_003045365.1">
    <property type="nucleotide sequence ID" value="NZ_AIDX01000001.2"/>
</dbReference>
<feature type="transmembrane region" description="Helical" evidence="1">
    <location>
        <begin position="12"/>
        <end position="37"/>
    </location>
</feature>
<protein>
    <submittedName>
        <fullName evidence="2">EmrB/QacA family drug resistance transporter</fullName>
    </submittedName>
</protein>
<keyword evidence="1" id="KW-0812">Transmembrane</keyword>
<evidence type="ECO:0000313" key="2">
    <source>
        <dbReference type="EMBL" id="EIQ82720.1"/>
    </source>
</evidence>
<reference evidence="2 3" key="1">
    <citation type="journal article" date="2012" name="PLoS ONE">
        <title>Gene Repertoire Evolution of Streptococcus pyogenes Inferred from Phylogenomic Analysis with Streptococcus canis and Streptococcus dysgalactiae.</title>
        <authorList>
            <person name="Lefebure T."/>
            <person name="Richards V.P."/>
            <person name="Lang P."/>
            <person name="Pavinski-Bitar P."/>
            <person name="Stanhope M.J."/>
        </authorList>
    </citation>
    <scope>NUCLEOTIDE SEQUENCE [LARGE SCALE GENOMIC DNA]</scope>
    <source>
        <strain evidence="2 3">FSL Z3-227</strain>
    </source>
</reference>
<accession>A0AAV3FUL0</accession>
<evidence type="ECO:0000313" key="3">
    <source>
        <dbReference type="Proteomes" id="UP000004423"/>
    </source>
</evidence>
<dbReference type="EMBL" id="AIDX01000001">
    <property type="protein sequence ID" value="EIQ82720.1"/>
    <property type="molecule type" value="Genomic_DNA"/>
</dbReference>
<dbReference type="SUPFAM" id="SSF103473">
    <property type="entry name" value="MFS general substrate transporter"/>
    <property type="match status" value="1"/>
</dbReference>
<dbReference type="Gene3D" id="1.20.1250.20">
    <property type="entry name" value="MFS general substrate transporter like domains"/>
    <property type="match status" value="1"/>
</dbReference>
<dbReference type="Proteomes" id="UP000004423">
    <property type="component" value="Unassembled WGS sequence"/>
</dbReference>
<proteinExistence type="predicted"/>
<feature type="transmembrane region" description="Helical" evidence="1">
    <location>
        <begin position="49"/>
        <end position="68"/>
    </location>
</feature>
<keyword evidence="1" id="KW-0472">Membrane</keyword>
<comment type="caution">
    <text evidence="2">The sequence shown here is derived from an EMBL/GenBank/DDBJ whole genome shotgun (WGS) entry which is preliminary data.</text>
</comment>
<name>A0AAV3FUL0_STRCB</name>
<organism evidence="2 3">
    <name type="scientific">Streptococcus canis FSL Z3-227</name>
    <dbReference type="NCBI Taxonomy" id="482234"/>
    <lineage>
        <taxon>Bacteria</taxon>
        <taxon>Bacillati</taxon>
        <taxon>Bacillota</taxon>
        <taxon>Bacilli</taxon>
        <taxon>Lactobacillales</taxon>
        <taxon>Streptococcaceae</taxon>
        <taxon>Streptococcus</taxon>
    </lineage>
</organism>
<keyword evidence="1" id="KW-1133">Transmembrane helix</keyword>
<gene>
    <name evidence="2" type="ORF">SCAZ3_10175</name>
</gene>
<dbReference type="AlphaFoldDB" id="A0AAV3FUL0"/>
<dbReference type="InterPro" id="IPR036259">
    <property type="entry name" value="MFS_trans_sf"/>
</dbReference>
<evidence type="ECO:0000256" key="1">
    <source>
        <dbReference type="SAM" id="Phobius"/>
    </source>
</evidence>
<sequence length="87" mass="9801">MALSRTQRYWTVLFMMLGVFVALLNQTLLTTALPGIMASFDLSLDRAQWLTTIFMLVNGIMIPVSTCYTTCFSSEKLYVTALHPTND</sequence>
<dbReference type="GeneID" id="49628626"/>